<keyword evidence="8" id="KW-1185">Reference proteome</keyword>
<dbReference type="InterPro" id="IPR004794">
    <property type="entry name" value="Eubact_RibD"/>
</dbReference>
<dbReference type="Proteomes" id="UP001642484">
    <property type="component" value="Unassembled WGS sequence"/>
</dbReference>
<dbReference type="InterPro" id="IPR011549">
    <property type="entry name" value="RibD_C"/>
</dbReference>
<evidence type="ECO:0000256" key="4">
    <source>
        <dbReference type="ARBA" id="ARBA00023002"/>
    </source>
</evidence>
<evidence type="ECO:0000313" key="8">
    <source>
        <dbReference type="Proteomes" id="UP001642484"/>
    </source>
</evidence>
<keyword evidence="5" id="KW-0511">Multifunctional enzyme</keyword>
<dbReference type="InterPro" id="IPR050765">
    <property type="entry name" value="Riboflavin_Biosynth_HTPR"/>
</dbReference>
<dbReference type="PANTHER" id="PTHR38011:SF7">
    <property type="entry name" value="2,5-DIAMINO-6-RIBOSYLAMINO-4(3H)-PYRIMIDINONE 5'-PHOSPHATE REDUCTASE"/>
    <property type="match status" value="1"/>
</dbReference>
<dbReference type="SUPFAM" id="SSF52047">
    <property type="entry name" value="RNI-like"/>
    <property type="match status" value="1"/>
</dbReference>
<accession>A0ABP0I8D3</accession>
<dbReference type="InterPro" id="IPR024072">
    <property type="entry name" value="DHFR-like_dom_sf"/>
</dbReference>
<dbReference type="Pfam" id="PF00383">
    <property type="entry name" value="dCMP_cyt_deam_1"/>
    <property type="match status" value="1"/>
</dbReference>
<dbReference type="NCBIfam" id="TIGR00227">
    <property type="entry name" value="ribD_Cterm"/>
    <property type="match status" value="1"/>
</dbReference>
<sequence>MPKTAPQEGVLLQWPASCAKGLKALPKAGQEVCQRCSGMALPKARATVLRAQLEVEDDVEKLNVWVCLLRGHFVNMSSEVLFDEEDELPASDMSVIARNSISYKELLSSEACLPVWYCTHWWGEPLHSFILCCQEHAILRRLGSSASYWVCGYANRQHELDLEIAEDVIQTSFFAALRASRGLLLILDENATPFSRIWCDYELYSAVMNPSMELDIAATIQGEQQEEARILSKNVIPGESAVAKSAREQDFPIFLLDRGLQVCLEKGSATRESDKISILQSIAQSRELLSDEGKERLEKNLLRANQTLHSTLAVLAWPQAMHKNLLPKHSKGLHSGMLNVCDALVNDSFRQSLDLSLAHFEETCVDSVVKTLAESLPSSLVKLKLSFEDCVRLTDLSLQALTSRFQQLKLQQLYLDFVGCKNLTDAGLILLAKVLHSSSIFELELHFAGCVRLHSTGILALQEKLPTSLRSFKASFKGTSINRNFRDLIDFKEYKAGAGSAWPVGLQPSDMSAITAPNPWVGALVVADGKVVGEGFHKGPGSPHAEVEAFKDAEAKGFSDFSDATIYTTLEPCHRGPGKRTPPCDELVVAKKVKRCVIGHVDPDPKFGGLGVSFVRDAGIQVDVGVAEEKVRDSFRSYLHHRQTGRPYVVLKMATSLDGRVACEDRTSQWITQADARKDAHVLRAESQAIMVGSGTALQDKPSLTVRPDPGLKSQPLRVVLDSRGRVKEGPLMDTKMAPTLVFTSENCSEEAKKRWQECGVDFVEVPTACGRLDLPSILAELGKRGVLQLMVEGGAVLQGQMLKEGLAEELRVYIGATLLGSSAQPWAQVPLTSTIKEAQFWRLRDLRRAGNDVCLEYERTESAGQDKKT</sequence>
<dbReference type="InterPro" id="IPR002734">
    <property type="entry name" value="RibDG_C"/>
</dbReference>
<evidence type="ECO:0000256" key="1">
    <source>
        <dbReference type="ARBA" id="ARBA00004910"/>
    </source>
</evidence>
<dbReference type="PANTHER" id="PTHR38011">
    <property type="entry name" value="DIHYDROFOLATE REDUCTASE FAMILY PROTEIN (AFU_ORTHOLOGUE AFUA_8G06820)"/>
    <property type="match status" value="1"/>
</dbReference>
<comment type="caution">
    <text evidence="7">The sequence shown here is derived from an EMBL/GenBank/DDBJ whole genome shotgun (WGS) entry which is preliminary data.</text>
</comment>
<dbReference type="InterPro" id="IPR016193">
    <property type="entry name" value="Cytidine_deaminase-like"/>
</dbReference>
<reference evidence="7 8" key="1">
    <citation type="submission" date="2024-02" db="EMBL/GenBank/DDBJ databases">
        <authorList>
            <person name="Chen Y."/>
            <person name="Shah S."/>
            <person name="Dougan E. K."/>
            <person name="Thang M."/>
            <person name="Chan C."/>
        </authorList>
    </citation>
    <scope>NUCLEOTIDE SEQUENCE [LARGE SCALE GENOMIC DNA]</scope>
</reference>
<evidence type="ECO:0000256" key="5">
    <source>
        <dbReference type="ARBA" id="ARBA00023268"/>
    </source>
</evidence>
<dbReference type="Gene3D" id="3.80.10.10">
    <property type="entry name" value="Ribonuclease Inhibitor"/>
    <property type="match status" value="1"/>
</dbReference>
<dbReference type="SUPFAM" id="SSF53927">
    <property type="entry name" value="Cytidine deaminase-like"/>
    <property type="match status" value="1"/>
</dbReference>
<evidence type="ECO:0000256" key="2">
    <source>
        <dbReference type="ARBA" id="ARBA00013173"/>
    </source>
</evidence>
<name>A0ABP0I8D3_9DINO</name>
<evidence type="ECO:0000259" key="6">
    <source>
        <dbReference type="PROSITE" id="PS51747"/>
    </source>
</evidence>
<organism evidence="7 8">
    <name type="scientific">Durusdinium trenchii</name>
    <dbReference type="NCBI Taxonomy" id="1381693"/>
    <lineage>
        <taxon>Eukaryota</taxon>
        <taxon>Sar</taxon>
        <taxon>Alveolata</taxon>
        <taxon>Dinophyceae</taxon>
        <taxon>Suessiales</taxon>
        <taxon>Symbiodiniaceae</taxon>
        <taxon>Durusdinium</taxon>
    </lineage>
</organism>
<protein>
    <recommendedName>
        <fullName evidence="2">5-amino-6-(5-phosphoribosylamino)uracil reductase</fullName>
        <ecNumber evidence="2">1.1.1.193</ecNumber>
    </recommendedName>
</protein>
<dbReference type="EC" id="1.1.1.193" evidence="2"/>
<evidence type="ECO:0000313" key="7">
    <source>
        <dbReference type="EMBL" id="CAK8998848.1"/>
    </source>
</evidence>
<gene>
    <name evidence="7" type="ORF">CCMP2556_LOCUS5424</name>
</gene>
<dbReference type="Gene3D" id="3.40.140.10">
    <property type="entry name" value="Cytidine Deaminase, domain 2"/>
    <property type="match status" value="1"/>
</dbReference>
<dbReference type="Gene3D" id="3.40.430.10">
    <property type="entry name" value="Dihydrofolate Reductase, subunit A"/>
    <property type="match status" value="1"/>
</dbReference>
<feature type="domain" description="CMP/dCMP-type deaminase" evidence="6">
    <location>
        <begin position="496"/>
        <end position="622"/>
    </location>
</feature>
<dbReference type="Pfam" id="PF01872">
    <property type="entry name" value="RibD_C"/>
    <property type="match status" value="1"/>
</dbReference>
<dbReference type="PROSITE" id="PS51747">
    <property type="entry name" value="CYT_DCMP_DEAMINASES_2"/>
    <property type="match status" value="1"/>
</dbReference>
<dbReference type="CDD" id="cd01284">
    <property type="entry name" value="Riboflavin_deaminase-reductase"/>
    <property type="match status" value="1"/>
</dbReference>
<dbReference type="SUPFAM" id="SSF53597">
    <property type="entry name" value="Dihydrofolate reductase-like"/>
    <property type="match status" value="1"/>
</dbReference>
<proteinExistence type="predicted"/>
<dbReference type="InterPro" id="IPR032675">
    <property type="entry name" value="LRR_dom_sf"/>
</dbReference>
<dbReference type="EMBL" id="CAXAMN010002259">
    <property type="protein sequence ID" value="CAK8998848.1"/>
    <property type="molecule type" value="Genomic_DNA"/>
</dbReference>
<dbReference type="InterPro" id="IPR002125">
    <property type="entry name" value="CMP_dCMP_dom"/>
</dbReference>
<dbReference type="NCBIfam" id="TIGR00326">
    <property type="entry name" value="eubact_ribD"/>
    <property type="match status" value="1"/>
</dbReference>
<comment type="pathway">
    <text evidence="1">Cofactor biosynthesis; riboflavin biosynthesis; 5-amino-6-(D-ribitylamino)uracil from GTP: step 3/4.</text>
</comment>
<keyword evidence="3" id="KW-0521">NADP</keyword>
<evidence type="ECO:0000256" key="3">
    <source>
        <dbReference type="ARBA" id="ARBA00022857"/>
    </source>
</evidence>
<keyword evidence="4" id="KW-0560">Oxidoreductase</keyword>